<keyword evidence="2" id="KW-1133">Transmembrane helix</keyword>
<dbReference type="InterPro" id="IPR025743">
    <property type="entry name" value="TssM1_N"/>
</dbReference>
<feature type="domain" description="Type VI secretion system component TssM1 N-terminal" evidence="3">
    <location>
        <begin position="117"/>
        <end position="343"/>
    </location>
</feature>
<dbReference type="RefSeq" id="WP_307910009.1">
    <property type="nucleotide sequence ID" value="NZ_JAVFJF020000030.1"/>
</dbReference>
<keyword evidence="2" id="KW-0472">Membrane</keyword>
<dbReference type="PANTHER" id="PTHR36153">
    <property type="entry name" value="INNER MEMBRANE PROTEIN-RELATED"/>
    <property type="match status" value="1"/>
</dbReference>
<proteinExistence type="predicted"/>
<keyword evidence="2" id="KW-0812">Transmembrane</keyword>
<protein>
    <submittedName>
        <fullName evidence="4">Type VI secretion system protein</fullName>
    </submittedName>
</protein>
<dbReference type="Proteomes" id="UP001224516">
    <property type="component" value="Unassembled WGS sequence"/>
</dbReference>
<feature type="region of interest" description="Disordered" evidence="1">
    <location>
        <begin position="1245"/>
        <end position="1269"/>
    </location>
</feature>
<evidence type="ECO:0000259" key="3">
    <source>
        <dbReference type="Pfam" id="PF14331"/>
    </source>
</evidence>
<dbReference type="EMBL" id="JAVFJF020000030">
    <property type="protein sequence ID" value="MEJ8675888.1"/>
    <property type="molecule type" value="Genomic_DNA"/>
</dbReference>
<keyword evidence="5" id="KW-1185">Reference proteome</keyword>
<feature type="compositionally biased region" description="Basic and acidic residues" evidence="1">
    <location>
        <begin position="1260"/>
        <end position="1269"/>
    </location>
</feature>
<gene>
    <name evidence="4" type="ORF">QCL97_014220</name>
</gene>
<feature type="transmembrane region" description="Helical" evidence="2">
    <location>
        <begin position="339"/>
        <end position="359"/>
    </location>
</feature>
<reference evidence="4 5" key="1">
    <citation type="submission" date="2023-12" db="EMBL/GenBank/DDBJ databases">
        <title>Evaluation and characterization of a potential secondary metabolite violacein from indigenous Chromobacterium amazonense SAM215.</title>
        <authorList>
            <person name="Tarafdar M.R."/>
            <person name="Abedin S.M."/>
            <person name="Atiqua A."/>
            <person name="Saha A."/>
            <person name="Khan S.N."/>
        </authorList>
    </citation>
    <scope>NUCLEOTIDE SEQUENCE [LARGE SCALE GENOMIC DNA]</scope>
    <source>
        <strain evidence="4 5">SAM215</strain>
    </source>
</reference>
<evidence type="ECO:0000313" key="4">
    <source>
        <dbReference type="EMBL" id="MEJ8675888.1"/>
    </source>
</evidence>
<dbReference type="Pfam" id="PF14331">
    <property type="entry name" value="IcmF-related_N"/>
    <property type="match status" value="1"/>
</dbReference>
<organism evidence="4 5">
    <name type="scientific">Chromobacterium amazonense</name>
    <dbReference type="NCBI Taxonomy" id="1382803"/>
    <lineage>
        <taxon>Bacteria</taxon>
        <taxon>Pseudomonadati</taxon>
        <taxon>Pseudomonadota</taxon>
        <taxon>Betaproteobacteria</taxon>
        <taxon>Neisseriales</taxon>
        <taxon>Chromobacteriaceae</taxon>
        <taxon>Chromobacterium</taxon>
    </lineage>
</organism>
<evidence type="ECO:0000313" key="5">
    <source>
        <dbReference type="Proteomes" id="UP001224516"/>
    </source>
</evidence>
<comment type="caution">
    <text evidence="4">The sequence shown here is derived from an EMBL/GenBank/DDBJ whole genome shotgun (WGS) entry which is preliminary data.</text>
</comment>
<dbReference type="InterPro" id="IPR053156">
    <property type="entry name" value="T6SS_TssM-like"/>
</dbReference>
<sequence>MASIAWLVFWIALFLLLAALGLWWFRREADPARRSFRGAVRRFEREIGADDRYQTPWVLVLGEQVRGAESLATALQLKSDGEDNWFGRWWYGNDGAVLVSPDDMFTHPEGALAPLSAWRRLLGALLRARGHRPLDALIWVVSAEKLWSESLSVSAGLAASRKFADLQQRLGLSLPIYIIVSGAEQVPGFLDLARALPREARDATLGWTSPYAPTMAYQSEWIGLALESLQQTVSDVVAEIGALQGSISPELYLLPRRLAAARANLQSLCDPVFRGNALGEAPSLRGIYFIGAQAMAEEGAEAGPPFFAGRLLRRRILAEQGLAQPVPRILRLRRRWQRWTLLGAGLVSVLWMAGMAWFWSVATDRVEVLRQQRQSYLQESGGVAARQAGDAQTVQRMALLWRALGQIPQRRFATVLLPTSFFSSLDERVDQSWREAFADIILKPTQLRLLRDAAKVARIGEGDVQDVDEDASPDSWPEYAQARQLAEAASNLERQVGRYNRAVQDPAAAPDEAVPLLNSLFELNVSPLPTGARTHLAEALASSDQPLGQLVRLNQIRPLTAAHFQDAMQTWYDRLYTGKTFSRTADIVEDRLKDLTNRRINSAQQLRQLVDGIDMLQRLTNSINSAWSRASGRELVPGYGAMMDKAARSSLIGSDVVAAAEEAGRRSRLAFHRQWLSQSTSSSLLEQQSSGNLILKKPLSQLQMALEAFLSRPSGDDGKPSSLTGMNAARLTAVMRDHGDYQKLLASADLPFEYREGAVVAMNAVMAGRMRYELGRRVDIAKSGDAASGAAADFDTLARQIAPLLAAFEDLGRADLRDEVVAEMDRRALASLRSASLLLQSSEAYRPQRGGFDWWDGARNAGAKAFRAANEGELKQYLAGQIDWLGGIAQAQASSLSWLAPRKDALPVGDQALIERWQKTDAELRRYREKAVDSAPALLEALISRELNDMDVGNCRRVLDQAALPVAGNLFADRAQALVKMAGSRCDALRGQVGAAAYQRLAVYFNQYLANRFPFSANAGAEDAAPERVAEFLKLLDDNAELASGGLRDLKSDRVLAARRFLEQARDARSWLAPLFARDNSGAWQGVDLDLRWRTDRERERAADQVIEWTWSAGGQKTSYPAATTSRVHWALGQPVTLTLRWAKDSAQSPADDASQRGLSVFDRIASWSYDGQWALLRLMRENQAPAILAGRNSDWALMLNLPVRNADGAGLSHARMFLRLALATPAKGNVAMGALPYLAPPSPYRSDERAAGSINVADSKGRNDGRRD</sequence>
<evidence type="ECO:0000256" key="1">
    <source>
        <dbReference type="SAM" id="MobiDB-lite"/>
    </source>
</evidence>
<feature type="transmembrane region" description="Helical" evidence="2">
    <location>
        <begin position="6"/>
        <end position="25"/>
    </location>
</feature>
<evidence type="ECO:0000256" key="2">
    <source>
        <dbReference type="SAM" id="Phobius"/>
    </source>
</evidence>
<accession>A0ABU8V3X4</accession>
<name>A0ABU8V3X4_9NEIS</name>
<dbReference type="PANTHER" id="PTHR36153:SF1">
    <property type="entry name" value="TYPE VI SECRETION SYSTEM COMPONENT TSSM1"/>
    <property type="match status" value="1"/>
</dbReference>